<dbReference type="Gene3D" id="3.40.50.150">
    <property type="entry name" value="Vaccinia Virus protein VP39"/>
    <property type="match status" value="1"/>
</dbReference>
<accession>A0ABU2C103</accession>
<protein>
    <submittedName>
        <fullName evidence="2">Ubiquinone/menaquinone biosynthesis C-methylase UbiE</fullName>
    </submittedName>
</protein>
<dbReference type="EMBL" id="JAVDYG010000001">
    <property type="protein sequence ID" value="MDR7364337.1"/>
    <property type="molecule type" value="Genomic_DNA"/>
</dbReference>
<reference evidence="2 3" key="1">
    <citation type="submission" date="2023-07" db="EMBL/GenBank/DDBJ databases">
        <title>Sequencing the genomes of 1000 actinobacteria strains.</title>
        <authorList>
            <person name="Klenk H.-P."/>
        </authorList>
    </citation>
    <scope>NUCLEOTIDE SEQUENCE [LARGE SCALE GENOMIC DNA]</scope>
    <source>
        <strain evidence="2 3">DSM 19426</strain>
    </source>
</reference>
<evidence type="ECO:0000313" key="2">
    <source>
        <dbReference type="EMBL" id="MDR7364337.1"/>
    </source>
</evidence>
<comment type="caution">
    <text evidence="2">The sequence shown here is derived from an EMBL/GenBank/DDBJ whole genome shotgun (WGS) entry which is preliminary data.</text>
</comment>
<dbReference type="InterPro" id="IPR029063">
    <property type="entry name" value="SAM-dependent_MTases_sf"/>
</dbReference>
<dbReference type="Pfam" id="PF13649">
    <property type="entry name" value="Methyltransf_25"/>
    <property type="match status" value="1"/>
</dbReference>
<keyword evidence="3" id="KW-1185">Reference proteome</keyword>
<dbReference type="CDD" id="cd02440">
    <property type="entry name" value="AdoMet_MTases"/>
    <property type="match status" value="1"/>
</dbReference>
<proteinExistence type="predicted"/>
<dbReference type="InterPro" id="IPR041698">
    <property type="entry name" value="Methyltransf_25"/>
</dbReference>
<organism evidence="2 3">
    <name type="scientific">Nocardioides marmoribigeumensis</name>
    <dbReference type="NCBI Taxonomy" id="433649"/>
    <lineage>
        <taxon>Bacteria</taxon>
        <taxon>Bacillati</taxon>
        <taxon>Actinomycetota</taxon>
        <taxon>Actinomycetes</taxon>
        <taxon>Propionibacteriales</taxon>
        <taxon>Nocardioidaceae</taxon>
        <taxon>Nocardioides</taxon>
    </lineage>
</organism>
<sequence length="198" mass="20634">MSGTVRSAWLRTLSAQLGNPSGLLGGIVVRQLNKGNRGPTAAAVQALGPVEGGNVADIGFGGGIGLRLLLDASPTARVHGVEPSESMIARARRGFRTELASGRLTLHHGAMDRLPFDDGGLDGWISLNTVYFIDDLGSPLAELARVLSPGGTGVIGAADLEWMAAQPFAQQGFTVRPVDDLVAQVEAAGLVRWGDERT</sequence>
<dbReference type="RefSeq" id="WP_310305903.1">
    <property type="nucleotide sequence ID" value="NZ_BAAAPS010000005.1"/>
</dbReference>
<feature type="domain" description="Methyltransferase" evidence="1">
    <location>
        <begin position="55"/>
        <end position="151"/>
    </location>
</feature>
<evidence type="ECO:0000259" key="1">
    <source>
        <dbReference type="Pfam" id="PF13649"/>
    </source>
</evidence>
<dbReference type="SUPFAM" id="SSF53335">
    <property type="entry name" value="S-adenosyl-L-methionine-dependent methyltransferases"/>
    <property type="match status" value="1"/>
</dbReference>
<name>A0ABU2C103_9ACTN</name>
<evidence type="ECO:0000313" key="3">
    <source>
        <dbReference type="Proteomes" id="UP001183648"/>
    </source>
</evidence>
<gene>
    <name evidence="2" type="ORF">J2S63_003890</name>
</gene>
<dbReference type="Proteomes" id="UP001183648">
    <property type="component" value="Unassembled WGS sequence"/>
</dbReference>
<keyword evidence="2" id="KW-0830">Ubiquinone</keyword>